<dbReference type="Proteomes" id="UP000657918">
    <property type="component" value="Unassembled WGS sequence"/>
</dbReference>
<keyword evidence="2" id="KW-1185">Reference proteome</keyword>
<sequence>MLGHHTDHLKKSLLSMGQQKFTVSRQSSEAGHVHSLKDHLLSQLPFLHKEEEVDVTLECDCFSLAVKAPLDLCEDTRSSPALVMCMRSPFAILTRRIGSLLVSSVVFAKLFPCLTNRAPSTSSSSRMALLCSWACNALSISVKAAKCKERRQQDNLFTDSGEASVTRGRDYSRIQSNNVLRRKKLCFSLRIFLEMEEGPLDEKYAKKVGLYCGATLQLNCHNDTAELYRDDGLDLG</sequence>
<reference evidence="1 2" key="1">
    <citation type="submission" date="2020-10" db="EMBL/GenBank/DDBJ databases">
        <title>Plant Genome Project.</title>
        <authorList>
            <person name="Zhang R.-G."/>
        </authorList>
    </citation>
    <scope>NUCLEOTIDE SEQUENCE [LARGE SCALE GENOMIC DNA]</scope>
    <source>
        <strain evidence="1">FAFU-HL-1</strain>
        <tissue evidence="1">Leaf</tissue>
    </source>
</reference>
<dbReference type="OrthoDB" id="10472225at2759"/>
<accession>A0A835K9F6</accession>
<organism evidence="1 2">
    <name type="scientific">Salix dunnii</name>
    <dbReference type="NCBI Taxonomy" id="1413687"/>
    <lineage>
        <taxon>Eukaryota</taxon>
        <taxon>Viridiplantae</taxon>
        <taxon>Streptophyta</taxon>
        <taxon>Embryophyta</taxon>
        <taxon>Tracheophyta</taxon>
        <taxon>Spermatophyta</taxon>
        <taxon>Magnoliopsida</taxon>
        <taxon>eudicotyledons</taxon>
        <taxon>Gunneridae</taxon>
        <taxon>Pentapetalae</taxon>
        <taxon>rosids</taxon>
        <taxon>fabids</taxon>
        <taxon>Malpighiales</taxon>
        <taxon>Salicaceae</taxon>
        <taxon>Saliceae</taxon>
        <taxon>Salix</taxon>
    </lineage>
</organism>
<evidence type="ECO:0000313" key="1">
    <source>
        <dbReference type="EMBL" id="KAF9683172.1"/>
    </source>
</evidence>
<evidence type="ECO:0000313" key="2">
    <source>
        <dbReference type="Proteomes" id="UP000657918"/>
    </source>
</evidence>
<protein>
    <submittedName>
        <fullName evidence="1">Uncharacterized protein</fullName>
    </submittedName>
</protein>
<dbReference type="AlphaFoldDB" id="A0A835K9F6"/>
<comment type="caution">
    <text evidence="1">The sequence shown here is derived from an EMBL/GenBank/DDBJ whole genome shotgun (WGS) entry which is preliminary data.</text>
</comment>
<gene>
    <name evidence="1" type="ORF">SADUNF_Sadunf05G0184800</name>
</gene>
<name>A0A835K9F6_9ROSI</name>
<dbReference type="EMBL" id="JADGMS010000005">
    <property type="protein sequence ID" value="KAF9683172.1"/>
    <property type="molecule type" value="Genomic_DNA"/>
</dbReference>
<proteinExistence type="predicted"/>